<keyword evidence="1" id="KW-0812">Transmembrane</keyword>
<keyword evidence="1" id="KW-0472">Membrane</keyword>
<proteinExistence type="predicted"/>
<gene>
    <name evidence="2" type="ORF">SAMN05421770_11438</name>
</gene>
<keyword evidence="1" id="KW-1133">Transmembrane helix</keyword>
<dbReference type="OrthoDB" id="9758822at2"/>
<sequence>MTSASPERFGKGSSHANLAFDLAVPEALDEALNSVRQTIAWGYGFIKYDFSTWELFGRWGSEMHGQVTRPGVARSGGMAPCSCDQGYGSTVHWIANAMLISIFPRVQHASSVMVFYLFSLMMGLQIVVVRLWYPETRGTALGSLAAVDEGRLRLS</sequence>
<dbReference type="Gene3D" id="1.20.1250.20">
    <property type="entry name" value="MFS general substrate transporter like domains"/>
    <property type="match status" value="1"/>
</dbReference>
<evidence type="ECO:0000313" key="2">
    <source>
        <dbReference type="EMBL" id="SNT42866.1"/>
    </source>
</evidence>
<organism evidence="2 3">
    <name type="scientific">Granulicella rosea</name>
    <dbReference type="NCBI Taxonomy" id="474952"/>
    <lineage>
        <taxon>Bacteria</taxon>
        <taxon>Pseudomonadati</taxon>
        <taxon>Acidobacteriota</taxon>
        <taxon>Terriglobia</taxon>
        <taxon>Terriglobales</taxon>
        <taxon>Acidobacteriaceae</taxon>
        <taxon>Granulicella</taxon>
    </lineage>
</organism>
<dbReference type="AlphaFoldDB" id="A0A239MJJ2"/>
<dbReference type="InterPro" id="IPR036259">
    <property type="entry name" value="MFS_trans_sf"/>
</dbReference>
<evidence type="ECO:0000256" key="1">
    <source>
        <dbReference type="SAM" id="Phobius"/>
    </source>
</evidence>
<dbReference type="Proteomes" id="UP000198356">
    <property type="component" value="Unassembled WGS sequence"/>
</dbReference>
<feature type="transmembrane region" description="Helical" evidence="1">
    <location>
        <begin position="113"/>
        <end position="133"/>
    </location>
</feature>
<dbReference type="EMBL" id="FZOU01000014">
    <property type="protein sequence ID" value="SNT42866.1"/>
    <property type="molecule type" value="Genomic_DNA"/>
</dbReference>
<reference evidence="2 3" key="1">
    <citation type="submission" date="2017-06" db="EMBL/GenBank/DDBJ databases">
        <authorList>
            <person name="Kim H.J."/>
            <person name="Triplett B.A."/>
        </authorList>
    </citation>
    <scope>NUCLEOTIDE SEQUENCE [LARGE SCALE GENOMIC DNA]</scope>
    <source>
        <strain evidence="2 3">DSM 18704</strain>
    </source>
</reference>
<name>A0A239MJJ2_9BACT</name>
<evidence type="ECO:0000313" key="3">
    <source>
        <dbReference type="Proteomes" id="UP000198356"/>
    </source>
</evidence>
<keyword evidence="3" id="KW-1185">Reference proteome</keyword>
<protein>
    <submittedName>
        <fullName evidence="2">Uncharacterized protein</fullName>
    </submittedName>
</protein>
<accession>A0A239MJJ2</accession>
<dbReference type="RefSeq" id="WP_089410417.1">
    <property type="nucleotide sequence ID" value="NZ_FZOU01000014.1"/>
</dbReference>